<reference evidence="5" key="1">
    <citation type="journal article" date="2013" name="Nature">
        <title>Pan genome of the phytoplankton Emiliania underpins its global distribution.</title>
        <authorList>
            <person name="Read B.A."/>
            <person name="Kegel J."/>
            <person name="Klute M.J."/>
            <person name="Kuo A."/>
            <person name="Lefebvre S.C."/>
            <person name="Maumus F."/>
            <person name="Mayer C."/>
            <person name="Miller J."/>
            <person name="Monier A."/>
            <person name="Salamov A."/>
            <person name="Young J."/>
            <person name="Aguilar M."/>
            <person name="Claverie J.M."/>
            <person name="Frickenhaus S."/>
            <person name="Gonzalez K."/>
            <person name="Herman E.K."/>
            <person name="Lin Y.C."/>
            <person name="Napier J."/>
            <person name="Ogata H."/>
            <person name="Sarno A.F."/>
            <person name="Shmutz J."/>
            <person name="Schroeder D."/>
            <person name="de Vargas C."/>
            <person name="Verret F."/>
            <person name="von Dassow P."/>
            <person name="Valentin K."/>
            <person name="Van de Peer Y."/>
            <person name="Wheeler G."/>
            <person name="Dacks J.B."/>
            <person name="Delwiche C.F."/>
            <person name="Dyhrman S.T."/>
            <person name="Glockner G."/>
            <person name="John U."/>
            <person name="Richards T."/>
            <person name="Worden A.Z."/>
            <person name="Zhang X."/>
            <person name="Grigoriev I.V."/>
            <person name="Allen A.E."/>
            <person name="Bidle K."/>
            <person name="Borodovsky M."/>
            <person name="Bowler C."/>
            <person name="Brownlee C."/>
            <person name="Cock J.M."/>
            <person name="Elias M."/>
            <person name="Gladyshev V.N."/>
            <person name="Groth M."/>
            <person name="Guda C."/>
            <person name="Hadaegh A."/>
            <person name="Iglesias-Rodriguez M.D."/>
            <person name="Jenkins J."/>
            <person name="Jones B.M."/>
            <person name="Lawson T."/>
            <person name="Leese F."/>
            <person name="Lindquist E."/>
            <person name="Lobanov A."/>
            <person name="Lomsadze A."/>
            <person name="Malik S.B."/>
            <person name="Marsh M.E."/>
            <person name="Mackinder L."/>
            <person name="Mock T."/>
            <person name="Mueller-Roeber B."/>
            <person name="Pagarete A."/>
            <person name="Parker M."/>
            <person name="Probert I."/>
            <person name="Quesneville H."/>
            <person name="Raines C."/>
            <person name="Rensing S.A."/>
            <person name="Riano-Pachon D.M."/>
            <person name="Richier S."/>
            <person name="Rokitta S."/>
            <person name="Shiraiwa Y."/>
            <person name="Soanes D.M."/>
            <person name="van der Giezen M."/>
            <person name="Wahlund T.M."/>
            <person name="Williams B."/>
            <person name="Wilson W."/>
            <person name="Wolfe G."/>
            <person name="Wurch L.L."/>
        </authorList>
    </citation>
    <scope>NUCLEOTIDE SEQUENCE</scope>
</reference>
<feature type="domain" description="PPIase cyclophilin-type" evidence="3">
    <location>
        <begin position="17"/>
        <end position="145"/>
    </location>
</feature>
<accession>A0A0D3ILT4</accession>
<dbReference type="InterPro" id="IPR029000">
    <property type="entry name" value="Cyclophilin-like_dom_sf"/>
</dbReference>
<evidence type="ECO:0000256" key="2">
    <source>
        <dbReference type="ARBA" id="ARBA00023242"/>
    </source>
</evidence>
<dbReference type="PANTHER" id="PTHR45625">
    <property type="entry name" value="PEPTIDYL-PROLYL CIS-TRANS ISOMERASE-RELATED"/>
    <property type="match status" value="1"/>
</dbReference>
<evidence type="ECO:0000259" key="3">
    <source>
        <dbReference type="PROSITE" id="PS50072"/>
    </source>
</evidence>
<dbReference type="GO" id="GO:0003755">
    <property type="term" value="F:peptidyl-prolyl cis-trans isomerase activity"/>
    <property type="evidence" value="ECO:0007669"/>
    <property type="project" value="InterPro"/>
</dbReference>
<reference evidence="4" key="2">
    <citation type="submission" date="2024-10" db="UniProtKB">
        <authorList>
            <consortium name="EnsemblProtists"/>
        </authorList>
    </citation>
    <scope>IDENTIFICATION</scope>
</reference>
<dbReference type="PROSITE" id="PS50072">
    <property type="entry name" value="CSA_PPIASE_2"/>
    <property type="match status" value="1"/>
</dbReference>
<evidence type="ECO:0000313" key="5">
    <source>
        <dbReference type="Proteomes" id="UP000013827"/>
    </source>
</evidence>
<keyword evidence="5" id="KW-1185">Reference proteome</keyword>
<dbReference type="Proteomes" id="UP000013827">
    <property type="component" value="Unassembled WGS sequence"/>
</dbReference>
<name>A0A0D3ILT4_EMIH1</name>
<protein>
    <recommendedName>
        <fullName evidence="3">PPIase cyclophilin-type domain-containing protein</fullName>
    </recommendedName>
</protein>
<dbReference type="InterPro" id="IPR044666">
    <property type="entry name" value="Cyclophilin_A-like"/>
</dbReference>
<dbReference type="eggNOG" id="ENOG502SF18">
    <property type="taxonomic scope" value="Eukaryota"/>
</dbReference>
<keyword evidence="2" id="KW-0539">Nucleus</keyword>
<dbReference type="HOGENOM" id="CLU_082529_0_0_1"/>
<organism evidence="4 5">
    <name type="scientific">Emiliania huxleyi (strain CCMP1516)</name>
    <dbReference type="NCBI Taxonomy" id="280463"/>
    <lineage>
        <taxon>Eukaryota</taxon>
        <taxon>Haptista</taxon>
        <taxon>Haptophyta</taxon>
        <taxon>Prymnesiophyceae</taxon>
        <taxon>Isochrysidales</taxon>
        <taxon>Noelaerhabdaceae</taxon>
        <taxon>Emiliania</taxon>
    </lineage>
</organism>
<dbReference type="GO" id="GO:0071013">
    <property type="term" value="C:catalytic step 2 spliceosome"/>
    <property type="evidence" value="ECO:0007669"/>
    <property type="project" value="TreeGrafter"/>
</dbReference>
<dbReference type="RefSeq" id="XP_005764648.1">
    <property type="nucleotide sequence ID" value="XM_005764591.1"/>
</dbReference>
<dbReference type="InterPro" id="IPR002130">
    <property type="entry name" value="Cyclophilin-type_PPIase_dom"/>
</dbReference>
<comment type="subcellular location">
    <subcellularLocation>
        <location evidence="1">Nucleus</location>
    </subcellularLocation>
</comment>
<proteinExistence type="predicted"/>
<dbReference type="Gene3D" id="2.40.100.10">
    <property type="entry name" value="Cyclophilin-like"/>
    <property type="match status" value="1"/>
</dbReference>
<dbReference type="GeneID" id="17258313"/>
<dbReference type="AlphaFoldDB" id="A0A0D3ILT4"/>
<dbReference type="EnsemblProtists" id="EOD12219">
    <property type="protein sequence ID" value="EOD12219"/>
    <property type="gene ID" value="EMIHUDRAFT_67195"/>
</dbReference>
<dbReference type="PaxDb" id="2903-EOD12219"/>
<evidence type="ECO:0000313" key="4">
    <source>
        <dbReference type="EnsemblProtists" id="EOD12219"/>
    </source>
</evidence>
<evidence type="ECO:0000256" key="1">
    <source>
        <dbReference type="ARBA" id="ARBA00004123"/>
    </source>
</evidence>
<sequence length="190" mass="20585">MLLTPLAPLGQQRVACDTTAGPFTVLLNESLSPLGVMRVTDLVKSGFMEGQLLYRVIPGLLVQFGVAADPAVTARWQGRARRIADEPNKMPFLHGTLSFAGAGVNSRTSHLFVALSPNGMRLGRGTPHESTLGHVVEGMETFERVVANYRRSGYKDTGSLQRALRTKGNAAAADFPLLDRIRACRLAARR</sequence>
<dbReference type="PANTHER" id="PTHR45625:SF6">
    <property type="entry name" value="SPLICEOSOME-ASSOCIATED PROTEIN CWC27 HOMOLOG"/>
    <property type="match status" value="1"/>
</dbReference>
<dbReference type="Pfam" id="PF00160">
    <property type="entry name" value="Pro_isomerase"/>
    <property type="match status" value="1"/>
</dbReference>
<dbReference type="SUPFAM" id="SSF50891">
    <property type="entry name" value="Cyclophilin-like"/>
    <property type="match status" value="1"/>
</dbReference>
<dbReference type="KEGG" id="ehx:EMIHUDRAFT_67195"/>
<dbReference type="STRING" id="2903.R1DTY4"/>